<proteinExistence type="predicted"/>
<keyword evidence="2" id="KW-1185">Reference proteome</keyword>
<reference evidence="2" key="1">
    <citation type="submission" date="2017-09" db="EMBL/GenBank/DDBJ databases">
        <authorList>
            <person name="Varghese N."/>
            <person name="Submissions S."/>
        </authorList>
    </citation>
    <scope>NUCLEOTIDE SEQUENCE [LARGE SCALE GENOMIC DNA]</scope>
    <source>
        <strain evidence="2">CGMCC 4.6857</strain>
    </source>
</reference>
<protein>
    <submittedName>
        <fullName evidence="1">Uncharacterized protein</fullName>
    </submittedName>
</protein>
<dbReference type="Proteomes" id="UP000219612">
    <property type="component" value="Unassembled WGS sequence"/>
</dbReference>
<evidence type="ECO:0000313" key="1">
    <source>
        <dbReference type="EMBL" id="SNY62308.1"/>
    </source>
</evidence>
<dbReference type="RefSeq" id="WP_097326629.1">
    <property type="nucleotide sequence ID" value="NZ_OBDY01000023.1"/>
</dbReference>
<dbReference type="OrthoDB" id="3296597at2"/>
<name>A0A285JPW4_9ACTN</name>
<accession>A0A285JPW4</accession>
<dbReference type="EMBL" id="OBDY01000023">
    <property type="protein sequence ID" value="SNY62308.1"/>
    <property type="molecule type" value="Genomic_DNA"/>
</dbReference>
<organism evidence="1 2">
    <name type="scientific">Paractinoplanes atraurantiacus</name>
    <dbReference type="NCBI Taxonomy" id="1036182"/>
    <lineage>
        <taxon>Bacteria</taxon>
        <taxon>Bacillati</taxon>
        <taxon>Actinomycetota</taxon>
        <taxon>Actinomycetes</taxon>
        <taxon>Micromonosporales</taxon>
        <taxon>Micromonosporaceae</taxon>
        <taxon>Paractinoplanes</taxon>
    </lineage>
</organism>
<sequence length="100" mass="10813">MSASIGIWAQGDVNGDVVLYRWEADRQAGFVAFEVRAQRIRPSDESGRPLGSLLFDAAVGEPSGSAEGVDIPLFIEIVVALMRIYRRAGCAPATAHAYYL</sequence>
<evidence type="ECO:0000313" key="2">
    <source>
        <dbReference type="Proteomes" id="UP000219612"/>
    </source>
</evidence>
<gene>
    <name evidence="1" type="ORF">SAMN05421748_123123</name>
</gene>
<dbReference type="AlphaFoldDB" id="A0A285JPW4"/>